<protein>
    <submittedName>
        <fullName evidence="4">SpoIIE family protein phosphatase</fullName>
    </submittedName>
</protein>
<dbReference type="SMART" id="SM00091">
    <property type="entry name" value="PAS"/>
    <property type="match status" value="1"/>
</dbReference>
<evidence type="ECO:0000313" key="4">
    <source>
        <dbReference type="EMBL" id="GAA3987923.1"/>
    </source>
</evidence>
<dbReference type="CDD" id="cd00130">
    <property type="entry name" value="PAS"/>
    <property type="match status" value="1"/>
</dbReference>
<dbReference type="InterPro" id="IPR036890">
    <property type="entry name" value="HATPase_C_sf"/>
</dbReference>
<proteinExistence type="predicted"/>
<dbReference type="Pfam" id="PF07228">
    <property type="entry name" value="SpoIIE"/>
    <property type="match status" value="1"/>
</dbReference>
<dbReference type="CDD" id="cd16936">
    <property type="entry name" value="HATPase_RsbW-like"/>
    <property type="match status" value="1"/>
</dbReference>
<sequence length="879" mass="94655">MGYLDPPTAVSRRFSEGPVSASAARRFVRAALDDVASELVDTAELLVSELVTNAVLHARTEVEVAVSRRDGRVRVGVGDRRPSRGLVPPYCPPYAGTGQGLALVEQLASRHGVEADDERKTVWFELWPDGPPPPSSGWETAVPPCPSEQAVTLVDVPSALDSACRQHRHAVLRELSLAASAGDLLEMSPEDLTAAHDINNVISACMTAALEEPLPESDLRTLLLALPADAAPAVRALRRVLDLAEERAREERLLTLPVLPRGRAFQDWLFDQIAGQLTGDRPTAWTVMPREPEVSSAEVVPWDAGQVRGSRVPTIAADEGNRIIAANGPAAELLGWGPDDLVGRRLTTLIPEHLRRRHTAAFTSMLLTGRTRIVGRSVPLPALHRDGGMVPVRLYIQTQETADGRTVFVAQLTPRATTPLDVPKSKTRSPQAPAREPGGGRPSATAPERGRRAGGAEHGMSALNRLSLLADLGAELSNTLDLEEGLRCAGRLLTRRLADWCVVDLFTEHAQVDRVCVVHRDPRGLRPSAHEGRLPPVSEESRGPLARVLRGAGPLLLPDAPPPGQADSALDRNYLELFRELGAGSAVVAPLRARRKILGALTLTRAAGGRPFTEEDLTLADDLVHSLALGVDNARLYQDTHSIAERLQRSLLPVLPEVEGLRLAARYAASSTTAQVGGDWYDSFVLPKGDAVVVIGDVTGHNLDAAIAMSQLRSMLRGIAVDRQEPPAEVLRRLDLANHSLHREATATCVYGVIKGSAQGPWELKHSSAGHLPPLLTTREGETRYLEDGAGLLLGMDPDVHRSTARHALPAHSTLLLYTDGLIERRDESLDDALDRLRVHAADLAREPLDTFCDELLIGLGADSADDIAVLAVRPTPPG</sequence>
<dbReference type="SUPFAM" id="SSF81606">
    <property type="entry name" value="PP2C-like"/>
    <property type="match status" value="1"/>
</dbReference>
<dbReference type="SUPFAM" id="SSF55874">
    <property type="entry name" value="ATPase domain of HSP90 chaperone/DNA topoisomerase II/histidine kinase"/>
    <property type="match status" value="1"/>
</dbReference>
<evidence type="ECO:0000313" key="5">
    <source>
        <dbReference type="Proteomes" id="UP001500034"/>
    </source>
</evidence>
<dbReference type="InterPro" id="IPR003594">
    <property type="entry name" value="HATPase_dom"/>
</dbReference>
<accession>A0ABP7QTM0</accession>
<dbReference type="Gene3D" id="3.30.450.40">
    <property type="match status" value="1"/>
</dbReference>
<dbReference type="Pfam" id="PF13581">
    <property type="entry name" value="HATPase_c_2"/>
    <property type="match status" value="1"/>
</dbReference>
<gene>
    <name evidence="4" type="ORF">GCM10022384_39780</name>
</gene>
<keyword evidence="5" id="KW-1185">Reference proteome</keyword>
<dbReference type="InterPro" id="IPR036457">
    <property type="entry name" value="PPM-type-like_dom_sf"/>
</dbReference>
<evidence type="ECO:0000256" key="2">
    <source>
        <dbReference type="SAM" id="MobiDB-lite"/>
    </source>
</evidence>
<dbReference type="RefSeq" id="WP_345593999.1">
    <property type="nucleotide sequence ID" value="NZ_BAABCQ010000076.1"/>
</dbReference>
<keyword evidence="1" id="KW-0378">Hydrolase</keyword>
<evidence type="ECO:0000256" key="1">
    <source>
        <dbReference type="ARBA" id="ARBA00022801"/>
    </source>
</evidence>
<dbReference type="SMART" id="SM00331">
    <property type="entry name" value="PP2C_SIG"/>
    <property type="match status" value="1"/>
</dbReference>
<dbReference type="SUPFAM" id="SSF55785">
    <property type="entry name" value="PYP-like sensor domain (PAS domain)"/>
    <property type="match status" value="1"/>
</dbReference>
<dbReference type="InterPro" id="IPR035965">
    <property type="entry name" value="PAS-like_dom_sf"/>
</dbReference>
<dbReference type="InterPro" id="IPR003018">
    <property type="entry name" value="GAF"/>
</dbReference>
<organism evidence="4 5">
    <name type="scientific">Streptomyces marokkonensis</name>
    <dbReference type="NCBI Taxonomy" id="324855"/>
    <lineage>
        <taxon>Bacteria</taxon>
        <taxon>Bacillati</taxon>
        <taxon>Actinomycetota</taxon>
        <taxon>Actinomycetes</taxon>
        <taxon>Kitasatosporales</taxon>
        <taxon>Streptomycetaceae</taxon>
        <taxon>Streptomyces</taxon>
    </lineage>
</organism>
<dbReference type="Gene3D" id="3.30.450.20">
    <property type="entry name" value="PAS domain"/>
    <property type="match status" value="1"/>
</dbReference>
<dbReference type="NCBIfam" id="TIGR00229">
    <property type="entry name" value="sensory_box"/>
    <property type="match status" value="1"/>
</dbReference>
<evidence type="ECO:0000259" key="3">
    <source>
        <dbReference type="PROSITE" id="PS50112"/>
    </source>
</evidence>
<dbReference type="SUPFAM" id="SSF55781">
    <property type="entry name" value="GAF domain-like"/>
    <property type="match status" value="1"/>
</dbReference>
<dbReference type="InterPro" id="IPR000014">
    <property type="entry name" value="PAS"/>
</dbReference>
<comment type="caution">
    <text evidence="4">The sequence shown here is derived from an EMBL/GenBank/DDBJ whole genome shotgun (WGS) entry which is preliminary data.</text>
</comment>
<dbReference type="PANTHER" id="PTHR43156:SF2">
    <property type="entry name" value="STAGE II SPORULATION PROTEIN E"/>
    <property type="match status" value="1"/>
</dbReference>
<dbReference type="InterPro" id="IPR029016">
    <property type="entry name" value="GAF-like_dom_sf"/>
</dbReference>
<dbReference type="InterPro" id="IPR052016">
    <property type="entry name" value="Bact_Sigma-Reg"/>
</dbReference>
<dbReference type="Pfam" id="PF01590">
    <property type="entry name" value="GAF"/>
    <property type="match status" value="1"/>
</dbReference>
<reference evidence="5" key="1">
    <citation type="journal article" date="2019" name="Int. J. Syst. Evol. Microbiol.">
        <title>The Global Catalogue of Microorganisms (GCM) 10K type strain sequencing project: providing services to taxonomists for standard genome sequencing and annotation.</title>
        <authorList>
            <consortium name="The Broad Institute Genomics Platform"/>
            <consortium name="The Broad Institute Genome Sequencing Center for Infectious Disease"/>
            <person name="Wu L."/>
            <person name="Ma J."/>
        </authorList>
    </citation>
    <scope>NUCLEOTIDE SEQUENCE [LARGE SCALE GENOMIC DNA]</scope>
    <source>
        <strain evidence="5">JCM 17027</strain>
    </source>
</reference>
<dbReference type="InterPro" id="IPR001932">
    <property type="entry name" value="PPM-type_phosphatase-like_dom"/>
</dbReference>
<dbReference type="InterPro" id="IPR013767">
    <property type="entry name" value="PAS_fold"/>
</dbReference>
<dbReference type="Gene3D" id="3.60.40.10">
    <property type="entry name" value="PPM-type phosphatase domain"/>
    <property type="match status" value="1"/>
</dbReference>
<name>A0ABP7QTM0_9ACTN</name>
<dbReference type="EMBL" id="BAABCQ010000076">
    <property type="protein sequence ID" value="GAA3987923.1"/>
    <property type="molecule type" value="Genomic_DNA"/>
</dbReference>
<dbReference type="PANTHER" id="PTHR43156">
    <property type="entry name" value="STAGE II SPORULATION PROTEIN E-RELATED"/>
    <property type="match status" value="1"/>
</dbReference>
<dbReference type="SMART" id="SM00065">
    <property type="entry name" value="GAF"/>
    <property type="match status" value="1"/>
</dbReference>
<dbReference type="Gene3D" id="3.30.565.10">
    <property type="entry name" value="Histidine kinase-like ATPase, C-terminal domain"/>
    <property type="match status" value="1"/>
</dbReference>
<feature type="region of interest" description="Disordered" evidence="2">
    <location>
        <begin position="418"/>
        <end position="457"/>
    </location>
</feature>
<dbReference type="Pfam" id="PF00989">
    <property type="entry name" value="PAS"/>
    <property type="match status" value="1"/>
</dbReference>
<dbReference type="Proteomes" id="UP001500034">
    <property type="component" value="Unassembled WGS sequence"/>
</dbReference>
<dbReference type="PROSITE" id="PS50112">
    <property type="entry name" value="PAS"/>
    <property type="match status" value="1"/>
</dbReference>
<feature type="domain" description="PAS" evidence="3">
    <location>
        <begin position="313"/>
        <end position="352"/>
    </location>
</feature>